<dbReference type="EMBL" id="BAUP01000134">
    <property type="protein sequence ID" value="GAJ46751.1"/>
    <property type="molecule type" value="Genomic_DNA"/>
</dbReference>
<gene>
    <name evidence="1" type="ORF">HE1_01090</name>
</gene>
<reference evidence="1 2" key="1">
    <citation type="journal article" date="2014" name="FEMS Microbiol. Lett.">
        <title>Draft genome sequences of three Holospora species (Holospora obtusa, Holospora undulata, and Holospora elegans), endonuclear symbiotic bacteria of the ciliate Paramecium caudatum.</title>
        <authorList>
            <person name="Dohra H."/>
            <person name="Tanaka K."/>
            <person name="Suzuki T."/>
            <person name="Fujishima M."/>
            <person name="Suzuki H."/>
        </authorList>
    </citation>
    <scope>NUCLEOTIDE SEQUENCE [LARGE SCALE GENOMIC DNA]</scope>
    <source>
        <strain evidence="1 2">E1</strain>
    </source>
</reference>
<evidence type="ECO:0000313" key="1">
    <source>
        <dbReference type="EMBL" id="GAJ46751.1"/>
    </source>
</evidence>
<sequence>MNVRRALKSVLFEGFRGENVKNVEKFSRGVPEKDKLQALVLYASGLYDEPNYSAFLYQRHRCFEGGRTLGSRLCAKVELPPEDKGIVMEVDKFLYI</sequence>
<protein>
    <submittedName>
        <fullName evidence="1">Uncharacterized protein</fullName>
    </submittedName>
</protein>
<dbReference type="AlphaFoldDB" id="A0A023DYZ9"/>
<organism evidence="1 2">
    <name type="scientific">Holospora elegans E1</name>
    <dbReference type="NCBI Taxonomy" id="1427503"/>
    <lineage>
        <taxon>Bacteria</taxon>
        <taxon>Pseudomonadati</taxon>
        <taxon>Pseudomonadota</taxon>
        <taxon>Alphaproteobacteria</taxon>
        <taxon>Holosporales</taxon>
        <taxon>Holosporaceae</taxon>
        <taxon>Holospora</taxon>
    </lineage>
</organism>
<comment type="caution">
    <text evidence="1">The sequence shown here is derived from an EMBL/GenBank/DDBJ whole genome shotgun (WGS) entry which is preliminary data.</text>
</comment>
<evidence type="ECO:0000313" key="2">
    <source>
        <dbReference type="Proteomes" id="UP000024842"/>
    </source>
</evidence>
<keyword evidence="2" id="KW-1185">Reference proteome</keyword>
<proteinExistence type="predicted"/>
<accession>A0A023DYZ9</accession>
<dbReference type="RefSeq" id="WP_035545562.1">
    <property type="nucleotide sequence ID" value="NZ_BAUP01000134.1"/>
</dbReference>
<name>A0A023DYZ9_9PROT</name>
<dbReference type="Proteomes" id="UP000024842">
    <property type="component" value="Unassembled WGS sequence"/>
</dbReference>